<feature type="compositionally biased region" description="Basic and acidic residues" evidence="1">
    <location>
        <begin position="98"/>
        <end position="112"/>
    </location>
</feature>
<organism>
    <name type="scientific">Branchiostoma floridae</name>
    <name type="common">Florida lancelet</name>
    <name type="synonym">Amphioxus</name>
    <dbReference type="NCBI Taxonomy" id="7739"/>
    <lineage>
        <taxon>Eukaryota</taxon>
        <taxon>Metazoa</taxon>
        <taxon>Chordata</taxon>
        <taxon>Cephalochordata</taxon>
        <taxon>Leptocardii</taxon>
        <taxon>Amphioxiformes</taxon>
        <taxon>Branchiostomatidae</taxon>
        <taxon>Branchiostoma</taxon>
    </lineage>
</organism>
<gene>
    <name evidence="3" type="ORF">BRAFLDRAFT_125177</name>
</gene>
<name>C3Y9P2_BRAFL</name>
<sequence length="170" mass="19787">MKGNLKLLLLLIALAAMMPDGADAGVILPKQDGDDNNIRANVERKPRDLAPLVFFVFTRFEAFSSFYDGVMTIFLQDFESRAHMPWAILSQQRRQGCTRKERKTDRLADRQGGRHTKRKPDRVADRQKERQTGLQTDRRDTDKEEVRQIYKQTEREKTDRLAGPKRQGRK</sequence>
<protein>
    <submittedName>
        <fullName evidence="3">Uncharacterized protein</fullName>
    </submittedName>
</protein>
<feature type="signal peptide" evidence="2">
    <location>
        <begin position="1"/>
        <end position="24"/>
    </location>
</feature>
<reference evidence="3" key="1">
    <citation type="journal article" date="2008" name="Nature">
        <title>The amphioxus genome and the evolution of the chordate karyotype.</title>
        <authorList>
            <consortium name="US DOE Joint Genome Institute (JGI-PGF)"/>
            <person name="Putnam N.H."/>
            <person name="Butts T."/>
            <person name="Ferrier D.E.K."/>
            <person name="Furlong R.F."/>
            <person name="Hellsten U."/>
            <person name="Kawashima T."/>
            <person name="Robinson-Rechavi M."/>
            <person name="Shoguchi E."/>
            <person name="Terry A."/>
            <person name="Yu J.-K."/>
            <person name="Benito-Gutierrez E.L."/>
            <person name="Dubchak I."/>
            <person name="Garcia-Fernandez J."/>
            <person name="Gibson-Brown J.J."/>
            <person name="Grigoriev I.V."/>
            <person name="Horton A.C."/>
            <person name="de Jong P.J."/>
            <person name="Jurka J."/>
            <person name="Kapitonov V.V."/>
            <person name="Kohara Y."/>
            <person name="Kuroki Y."/>
            <person name="Lindquist E."/>
            <person name="Lucas S."/>
            <person name="Osoegawa K."/>
            <person name="Pennacchio L.A."/>
            <person name="Salamov A.A."/>
            <person name="Satou Y."/>
            <person name="Sauka-Spengler T."/>
            <person name="Schmutz J."/>
            <person name="Shin-I T."/>
            <person name="Toyoda A."/>
            <person name="Bronner-Fraser M."/>
            <person name="Fujiyama A."/>
            <person name="Holland L.Z."/>
            <person name="Holland P.W.H."/>
            <person name="Satoh N."/>
            <person name="Rokhsar D.S."/>
        </authorList>
    </citation>
    <scope>NUCLEOTIDE SEQUENCE [LARGE SCALE GENOMIC DNA]</scope>
    <source>
        <strain evidence="3">S238N-H82</strain>
        <tissue evidence="3">Testes</tissue>
    </source>
</reference>
<feature type="region of interest" description="Disordered" evidence="1">
    <location>
        <begin position="92"/>
        <end position="170"/>
    </location>
</feature>
<dbReference type="AlphaFoldDB" id="C3Y9P2"/>
<feature type="chain" id="PRO_5002935325" evidence="2">
    <location>
        <begin position="25"/>
        <end position="170"/>
    </location>
</feature>
<evidence type="ECO:0000256" key="2">
    <source>
        <dbReference type="SAM" id="SignalP"/>
    </source>
</evidence>
<keyword evidence="2" id="KW-0732">Signal</keyword>
<evidence type="ECO:0000256" key="1">
    <source>
        <dbReference type="SAM" id="MobiDB-lite"/>
    </source>
</evidence>
<feature type="compositionally biased region" description="Basic and acidic residues" evidence="1">
    <location>
        <begin position="121"/>
        <end position="162"/>
    </location>
</feature>
<dbReference type="InParanoid" id="C3Y9P2"/>
<proteinExistence type="predicted"/>
<accession>C3Y9P2</accession>
<evidence type="ECO:0000313" key="3">
    <source>
        <dbReference type="EMBL" id="EEN63298.1"/>
    </source>
</evidence>
<dbReference type="EMBL" id="GG666492">
    <property type="protein sequence ID" value="EEN63298.1"/>
    <property type="molecule type" value="Genomic_DNA"/>
</dbReference>